<dbReference type="EMBL" id="VSSQ01030807">
    <property type="protein sequence ID" value="MPM81469.1"/>
    <property type="molecule type" value="Genomic_DNA"/>
</dbReference>
<accession>A0A645CX32</accession>
<organism evidence="1">
    <name type="scientific">bioreactor metagenome</name>
    <dbReference type="NCBI Taxonomy" id="1076179"/>
    <lineage>
        <taxon>unclassified sequences</taxon>
        <taxon>metagenomes</taxon>
        <taxon>ecological metagenomes</taxon>
    </lineage>
</organism>
<evidence type="ECO:0000313" key="1">
    <source>
        <dbReference type="EMBL" id="MPM81469.1"/>
    </source>
</evidence>
<reference evidence="1" key="1">
    <citation type="submission" date="2019-08" db="EMBL/GenBank/DDBJ databases">
        <authorList>
            <person name="Kucharzyk K."/>
            <person name="Murdoch R.W."/>
            <person name="Higgins S."/>
            <person name="Loffler F."/>
        </authorList>
    </citation>
    <scope>NUCLEOTIDE SEQUENCE</scope>
</reference>
<proteinExistence type="predicted"/>
<comment type="caution">
    <text evidence="1">The sequence shown here is derived from an EMBL/GenBank/DDBJ whole genome shotgun (WGS) entry which is preliminary data.</text>
</comment>
<gene>
    <name evidence="1" type="ORF">SDC9_128522</name>
</gene>
<dbReference type="AlphaFoldDB" id="A0A645CX32"/>
<sequence>MTAINPSSRIKFGIDAKAGLIIDNREARTAGISDNQVLRRPVPRMRNWSRRIDRLKRGRRTTPKRAIIPPTCHGNGAATLFRGFCGSTRIGQPGEAEVCQRPTLPGETGNGVATSDDIRLLDRLITGFDPLQSAARDFHWRTCGDAETQQVGIPRHDIDMAAGYSQSRNPTRNRSALTGLVPDPAAYVGMPEALGVPEPD</sequence>
<name>A0A645CX32_9ZZZZ</name>
<protein>
    <submittedName>
        <fullName evidence="1">Uncharacterized protein</fullName>
    </submittedName>
</protein>